<dbReference type="PROSITE" id="PS50222">
    <property type="entry name" value="EF_HAND_2"/>
    <property type="match status" value="1"/>
</dbReference>
<feature type="compositionally biased region" description="Basic and acidic residues" evidence="3">
    <location>
        <begin position="218"/>
        <end position="236"/>
    </location>
</feature>
<dbReference type="Pfam" id="PF13202">
    <property type="entry name" value="EF-hand_5"/>
    <property type="match status" value="1"/>
</dbReference>
<dbReference type="RefSeq" id="WP_379708536.1">
    <property type="nucleotide sequence ID" value="NZ_JBHTBS010000001.1"/>
</dbReference>
<sequence length="280" mass="31671">MNIIPIAIVAIVGAGSLYGESPRRDERASQADGGAEKGRNFKGFFESADANGDGVVSFDEFSALERISKLPEESQREIFKRFDKNHDGLIQAPEMRPPPRPDGGNRPFPKLHELDSDRDGTVSFAEFEAGPFTKRIPKERLKEFFARLDRNKDGKLSPADKPEERRSRDRSKDGGREPRDPAKMIEMLDGNDDRVLSFDEFRQAPWLKEKSEDEQEDHFEKLDKNGNLKLEPKELRNGGSPRPEVRQNGALQPVDDKERDPDCKDEEQSPRGPKRPGGDC</sequence>
<dbReference type="PANTHER" id="PTHR10827:SF98">
    <property type="entry name" value="45 KDA CALCIUM-BINDING PROTEIN"/>
    <property type="match status" value="1"/>
</dbReference>
<evidence type="ECO:0000313" key="6">
    <source>
        <dbReference type="Proteomes" id="UP001596472"/>
    </source>
</evidence>
<comment type="caution">
    <text evidence="5">The sequence shown here is derived from an EMBL/GenBank/DDBJ whole genome shotgun (WGS) entry which is preliminary data.</text>
</comment>
<dbReference type="EMBL" id="JBHTBS010000001">
    <property type="protein sequence ID" value="MFC7335933.1"/>
    <property type="molecule type" value="Genomic_DNA"/>
</dbReference>
<feature type="compositionally biased region" description="Basic and acidic residues" evidence="3">
    <location>
        <begin position="254"/>
        <end position="269"/>
    </location>
</feature>
<dbReference type="Gene3D" id="1.10.238.10">
    <property type="entry name" value="EF-hand"/>
    <property type="match status" value="3"/>
</dbReference>
<feature type="domain" description="EF-hand" evidence="4">
    <location>
        <begin position="70"/>
        <end position="105"/>
    </location>
</feature>
<feature type="compositionally biased region" description="Basic and acidic residues" evidence="3">
    <location>
        <begin position="191"/>
        <end position="211"/>
    </location>
</feature>
<feature type="compositionally biased region" description="Basic and acidic residues" evidence="3">
    <location>
        <begin position="110"/>
        <end position="119"/>
    </location>
</feature>
<dbReference type="SUPFAM" id="SSF47473">
    <property type="entry name" value="EF-hand"/>
    <property type="match status" value="1"/>
</dbReference>
<evidence type="ECO:0000313" key="5">
    <source>
        <dbReference type="EMBL" id="MFC7335933.1"/>
    </source>
</evidence>
<dbReference type="Pfam" id="PF13499">
    <property type="entry name" value="EF-hand_7"/>
    <property type="match status" value="2"/>
</dbReference>
<evidence type="ECO:0000256" key="3">
    <source>
        <dbReference type="SAM" id="MobiDB-lite"/>
    </source>
</evidence>
<evidence type="ECO:0000259" key="4">
    <source>
        <dbReference type="PROSITE" id="PS50222"/>
    </source>
</evidence>
<dbReference type="InterPro" id="IPR018247">
    <property type="entry name" value="EF_Hand_1_Ca_BS"/>
</dbReference>
<gene>
    <name evidence="5" type="ORF">ACFQY0_01985</name>
</gene>
<keyword evidence="1" id="KW-0479">Metal-binding</keyword>
<feature type="region of interest" description="Disordered" evidence="3">
    <location>
        <begin position="82"/>
        <end position="119"/>
    </location>
</feature>
<accession>A0ABW2L2M0</accession>
<feature type="region of interest" description="Disordered" evidence="3">
    <location>
        <begin position="19"/>
        <end position="38"/>
    </location>
</feature>
<name>A0ABW2L2M0_9BACT</name>
<dbReference type="Proteomes" id="UP001596472">
    <property type="component" value="Unassembled WGS sequence"/>
</dbReference>
<feature type="compositionally biased region" description="Basic and acidic residues" evidence="3">
    <location>
        <begin position="147"/>
        <end position="183"/>
    </location>
</feature>
<feature type="compositionally biased region" description="Basic and acidic residues" evidence="3">
    <location>
        <begin position="21"/>
        <end position="38"/>
    </location>
</feature>
<evidence type="ECO:0000256" key="1">
    <source>
        <dbReference type="ARBA" id="ARBA00022723"/>
    </source>
</evidence>
<proteinExistence type="predicted"/>
<feature type="region of interest" description="Disordered" evidence="3">
    <location>
        <begin position="147"/>
        <end position="280"/>
    </location>
</feature>
<dbReference type="PANTHER" id="PTHR10827">
    <property type="entry name" value="RETICULOCALBIN"/>
    <property type="match status" value="1"/>
</dbReference>
<dbReference type="InterPro" id="IPR002048">
    <property type="entry name" value="EF_hand_dom"/>
</dbReference>
<organism evidence="5 6">
    <name type="scientific">Haloferula chungangensis</name>
    <dbReference type="NCBI Taxonomy" id="1048331"/>
    <lineage>
        <taxon>Bacteria</taxon>
        <taxon>Pseudomonadati</taxon>
        <taxon>Verrucomicrobiota</taxon>
        <taxon>Verrucomicrobiia</taxon>
        <taxon>Verrucomicrobiales</taxon>
        <taxon>Verrucomicrobiaceae</taxon>
        <taxon>Haloferula</taxon>
    </lineage>
</organism>
<dbReference type="InterPro" id="IPR011992">
    <property type="entry name" value="EF-hand-dom_pair"/>
</dbReference>
<keyword evidence="6" id="KW-1185">Reference proteome</keyword>
<dbReference type="PROSITE" id="PS00018">
    <property type="entry name" value="EF_HAND_1"/>
    <property type="match status" value="1"/>
</dbReference>
<dbReference type="SMART" id="SM00054">
    <property type="entry name" value="EFh"/>
    <property type="match status" value="4"/>
</dbReference>
<reference evidence="6" key="1">
    <citation type="journal article" date="2019" name="Int. J. Syst. Evol. Microbiol.">
        <title>The Global Catalogue of Microorganisms (GCM) 10K type strain sequencing project: providing services to taxonomists for standard genome sequencing and annotation.</title>
        <authorList>
            <consortium name="The Broad Institute Genomics Platform"/>
            <consortium name="The Broad Institute Genome Sequencing Center for Infectious Disease"/>
            <person name="Wu L."/>
            <person name="Ma J."/>
        </authorList>
    </citation>
    <scope>NUCLEOTIDE SEQUENCE [LARGE SCALE GENOMIC DNA]</scope>
    <source>
        <strain evidence="6">CGMCC 4.1467</strain>
    </source>
</reference>
<evidence type="ECO:0000256" key="2">
    <source>
        <dbReference type="ARBA" id="ARBA00022737"/>
    </source>
</evidence>
<protein>
    <submittedName>
        <fullName evidence="5">EF-hand domain-containing protein</fullName>
    </submittedName>
</protein>
<keyword evidence="2" id="KW-0677">Repeat</keyword>